<dbReference type="EMBL" id="FRDI01000004">
    <property type="protein sequence ID" value="SHN60469.1"/>
    <property type="molecule type" value="Genomic_DNA"/>
</dbReference>
<evidence type="ECO:0000256" key="1">
    <source>
        <dbReference type="ARBA" id="ARBA00022729"/>
    </source>
</evidence>
<feature type="chain" id="PRO_5012116410" evidence="2">
    <location>
        <begin position="27"/>
        <end position="219"/>
    </location>
</feature>
<dbReference type="PANTHER" id="PTHR36571">
    <property type="entry name" value="PROTEIN YGIW"/>
    <property type="match status" value="1"/>
</dbReference>
<sequence length="219" mass="24368">MKRNTLFSSLCLNVFILLLATMPALASSQTNWSNIQTSTIAQALTLPDDTRVILEGTITSLNRHERYELRDATGTVVVDIDDDLWRGQRFVSGQKVRIFGEVDVKSNRIEIDASRVEVVSATNSPQNNSGWGSLTLTTIAKAITLPDDTQVILEGTVTPLNRRERYELRDATGTVVVDIDDDIMGRAPLAKGQRIRVFGEVDIKRNSIEIDANRIEIIQ</sequence>
<dbReference type="STRING" id="1121455.SAMN02745728_01132"/>
<evidence type="ECO:0000313" key="3">
    <source>
        <dbReference type="EMBL" id="SHN60469.1"/>
    </source>
</evidence>
<dbReference type="InterPro" id="IPR005220">
    <property type="entry name" value="CarO-like"/>
</dbReference>
<dbReference type="Pfam" id="PF04076">
    <property type="entry name" value="BOF"/>
    <property type="match status" value="2"/>
</dbReference>
<dbReference type="InterPro" id="IPR036700">
    <property type="entry name" value="BOBF_sf"/>
</dbReference>
<accession>A0A1M7SPZ0</accession>
<gene>
    <name evidence="3" type="ORF">SAMN02745728_01132</name>
</gene>
<evidence type="ECO:0000256" key="2">
    <source>
        <dbReference type="SAM" id="SignalP"/>
    </source>
</evidence>
<organism evidence="3 4">
    <name type="scientific">Desulfovibrio litoralis DSM 11393</name>
    <dbReference type="NCBI Taxonomy" id="1121455"/>
    <lineage>
        <taxon>Bacteria</taxon>
        <taxon>Pseudomonadati</taxon>
        <taxon>Thermodesulfobacteriota</taxon>
        <taxon>Desulfovibrionia</taxon>
        <taxon>Desulfovibrionales</taxon>
        <taxon>Desulfovibrionaceae</taxon>
        <taxon>Desulfovibrio</taxon>
    </lineage>
</organism>
<dbReference type="AlphaFoldDB" id="A0A1M7SPZ0"/>
<proteinExistence type="predicted"/>
<dbReference type="Gene3D" id="2.40.50.200">
    <property type="entry name" value="Bacterial OB-fold"/>
    <property type="match status" value="2"/>
</dbReference>
<evidence type="ECO:0000313" key="4">
    <source>
        <dbReference type="Proteomes" id="UP000186469"/>
    </source>
</evidence>
<protein>
    <submittedName>
        <fullName evidence="3">TIGR00156 family protein</fullName>
    </submittedName>
</protein>
<dbReference type="OrthoDB" id="6650354at2"/>
<dbReference type="PANTHER" id="PTHR36571:SF1">
    <property type="entry name" value="PROTEIN YGIW"/>
    <property type="match status" value="1"/>
</dbReference>
<keyword evidence="4" id="KW-1185">Reference proteome</keyword>
<name>A0A1M7SPZ0_9BACT</name>
<reference evidence="3 4" key="1">
    <citation type="submission" date="2016-12" db="EMBL/GenBank/DDBJ databases">
        <authorList>
            <person name="Song W.-J."/>
            <person name="Kurnit D.M."/>
        </authorList>
    </citation>
    <scope>NUCLEOTIDE SEQUENCE [LARGE SCALE GENOMIC DNA]</scope>
    <source>
        <strain evidence="3 4">DSM 11393</strain>
    </source>
</reference>
<dbReference type="Proteomes" id="UP000186469">
    <property type="component" value="Unassembled WGS sequence"/>
</dbReference>
<keyword evidence="1 2" id="KW-0732">Signal</keyword>
<dbReference type="SUPFAM" id="SSF101756">
    <property type="entry name" value="Hypothetical protein YgiW"/>
    <property type="match status" value="2"/>
</dbReference>
<dbReference type="NCBIfam" id="NF033674">
    <property type="entry name" value="stress_OB_fold"/>
    <property type="match status" value="2"/>
</dbReference>
<dbReference type="RefSeq" id="WP_072696818.1">
    <property type="nucleotide sequence ID" value="NZ_FRDI01000004.1"/>
</dbReference>
<feature type="signal peptide" evidence="2">
    <location>
        <begin position="1"/>
        <end position="26"/>
    </location>
</feature>